<keyword evidence="10" id="KW-0997">Cell inner membrane</keyword>
<evidence type="ECO:0000256" key="9">
    <source>
        <dbReference type="ARBA" id="ARBA00023136"/>
    </source>
</evidence>
<evidence type="ECO:0000256" key="4">
    <source>
        <dbReference type="ARBA" id="ARBA00022475"/>
    </source>
</evidence>
<evidence type="ECO:0000256" key="2">
    <source>
        <dbReference type="ARBA" id="ARBA00004162"/>
    </source>
</evidence>
<evidence type="ECO:0000256" key="1">
    <source>
        <dbReference type="ARBA" id="ARBA00002254"/>
    </source>
</evidence>
<dbReference type="AlphaFoldDB" id="A0AAE3LP87"/>
<keyword evidence="8" id="KW-1133">Transmembrane helix</keyword>
<name>A0AAE3LP87_9RHOB</name>
<comment type="subcellular location">
    <subcellularLocation>
        <location evidence="10">Cell inner membrane</location>
    </subcellularLocation>
    <subcellularLocation>
        <location evidence="2">Cell membrane</location>
        <topology evidence="2">Single-pass membrane protein</topology>
    </subcellularLocation>
</comment>
<evidence type="ECO:0000256" key="6">
    <source>
        <dbReference type="ARBA" id="ARBA00022692"/>
    </source>
</evidence>
<keyword evidence="11" id="KW-0282">Flagellum</keyword>
<keyword evidence="7 10" id="KW-0283">Flagellar rotation</keyword>
<keyword evidence="11" id="KW-0966">Cell projection</keyword>
<dbReference type="RefSeq" id="WP_263951907.1">
    <property type="nucleotide sequence ID" value="NZ_JAOYFC010000001.1"/>
</dbReference>
<organism evidence="11 12">
    <name type="scientific">Halocynthiibacter halioticoli</name>
    <dbReference type="NCBI Taxonomy" id="2986804"/>
    <lineage>
        <taxon>Bacteria</taxon>
        <taxon>Pseudomonadati</taxon>
        <taxon>Pseudomonadota</taxon>
        <taxon>Alphaproteobacteria</taxon>
        <taxon>Rhodobacterales</taxon>
        <taxon>Paracoccaceae</taxon>
        <taxon>Halocynthiibacter</taxon>
    </lineage>
</organism>
<evidence type="ECO:0000256" key="5">
    <source>
        <dbReference type="ARBA" id="ARBA00022500"/>
    </source>
</evidence>
<dbReference type="Proteomes" id="UP001208041">
    <property type="component" value="Unassembled WGS sequence"/>
</dbReference>
<evidence type="ECO:0000256" key="8">
    <source>
        <dbReference type="ARBA" id="ARBA00022989"/>
    </source>
</evidence>
<reference evidence="11" key="1">
    <citation type="submission" date="2022-10" db="EMBL/GenBank/DDBJ databases">
        <authorList>
            <person name="Yue Y."/>
        </authorList>
    </citation>
    <scope>NUCLEOTIDE SEQUENCE</scope>
    <source>
        <strain evidence="11">Z654</strain>
    </source>
</reference>
<comment type="function">
    <text evidence="1 10">Controls the rotational direction of flagella during chemotaxis.</text>
</comment>
<evidence type="ECO:0000256" key="3">
    <source>
        <dbReference type="ARBA" id="ARBA00008281"/>
    </source>
</evidence>
<keyword evidence="5 10" id="KW-0145">Chemotaxis</keyword>
<comment type="caution">
    <text evidence="11">The sequence shown here is derived from an EMBL/GenBank/DDBJ whole genome shotgun (WGS) entry which is preliminary data.</text>
</comment>
<keyword evidence="4" id="KW-1003">Cell membrane</keyword>
<protein>
    <recommendedName>
        <fullName evidence="10">Flagellar protein FliL</fullName>
    </recommendedName>
</protein>
<evidence type="ECO:0000313" key="11">
    <source>
        <dbReference type="EMBL" id="MCV6823077.1"/>
    </source>
</evidence>
<keyword evidence="9 10" id="KW-0472">Membrane</keyword>
<dbReference type="Pfam" id="PF03748">
    <property type="entry name" value="FliL"/>
    <property type="match status" value="1"/>
</dbReference>
<dbReference type="GO" id="GO:0009425">
    <property type="term" value="C:bacterial-type flagellum basal body"/>
    <property type="evidence" value="ECO:0007669"/>
    <property type="project" value="InterPro"/>
</dbReference>
<dbReference type="GO" id="GO:0071973">
    <property type="term" value="P:bacterial-type flagellum-dependent cell motility"/>
    <property type="evidence" value="ECO:0007669"/>
    <property type="project" value="InterPro"/>
</dbReference>
<gene>
    <name evidence="11" type="ORF">OH136_00795</name>
</gene>
<proteinExistence type="inferred from homology"/>
<evidence type="ECO:0000256" key="10">
    <source>
        <dbReference type="RuleBase" id="RU364125"/>
    </source>
</evidence>
<keyword evidence="12" id="KW-1185">Reference proteome</keyword>
<keyword evidence="11" id="KW-0969">Cilium</keyword>
<comment type="similarity">
    <text evidence="3 10">Belongs to the FliL family.</text>
</comment>
<keyword evidence="6" id="KW-0812">Transmembrane</keyword>
<evidence type="ECO:0000313" key="12">
    <source>
        <dbReference type="Proteomes" id="UP001208041"/>
    </source>
</evidence>
<dbReference type="InterPro" id="IPR005503">
    <property type="entry name" value="FliL"/>
</dbReference>
<sequence length="162" mass="17791">MKFLLPIILCLFGIAVGFGSSKAVPLMQAALNDECTLDTTETHPLEVAEIESTSSEYLKLSNQFVVPIVRENDVGALAVLSLSLEVKEGQKEAVFEMEPKIRNELLAVLFDHANEGGFDGQFASRNNLDLLQTRLLASVREATDNQVTDVLITDIVRQNISN</sequence>
<dbReference type="EMBL" id="JAOYFC010000001">
    <property type="protein sequence ID" value="MCV6823077.1"/>
    <property type="molecule type" value="Genomic_DNA"/>
</dbReference>
<dbReference type="GO" id="GO:0005886">
    <property type="term" value="C:plasma membrane"/>
    <property type="evidence" value="ECO:0007669"/>
    <property type="project" value="UniProtKB-SubCell"/>
</dbReference>
<accession>A0AAE3LP87</accession>
<dbReference type="GO" id="GO:0006935">
    <property type="term" value="P:chemotaxis"/>
    <property type="evidence" value="ECO:0007669"/>
    <property type="project" value="UniProtKB-KW"/>
</dbReference>
<evidence type="ECO:0000256" key="7">
    <source>
        <dbReference type="ARBA" id="ARBA00022779"/>
    </source>
</evidence>